<keyword evidence="4" id="KW-1185">Reference proteome</keyword>
<dbReference type="Pfam" id="PF01386">
    <property type="entry name" value="Ribosomal_L25p"/>
    <property type="match status" value="1"/>
</dbReference>
<sequence>MYTLKAEKRCMKIKAKRLRREGFVTGNLYGKDFPGSVPLKIKQFDAAQLLKTYNKGSQIMLDIEDHTYEVLIKDIVFNSMKSQIDEIDFQVLVSNEKVHSVAEIVMINPDKVVSGVPQETLKEISYRALPSALIDRINIDVGDMKVGETIRVCDLDIAKNKEISLITPLDDVVVTVTPVHNSVPVSDTENEETA</sequence>
<dbReference type="Pfam" id="PF14693">
    <property type="entry name" value="Ribosomal_TL5_C"/>
    <property type="match status" value="1"/>
</dbReference>
<dbReference type="InterPro" id="IPR020057">
    <property type="entry name" value="Ribosomal_bL25_b-dom"/>
</dbReference>
<dbReference type="CDD" id="cd00495">
    <property type="entry name" value="Ribosomal_L25_TL5_CTC"/>
    <property type="match status" value="1"/>
</dbReference>
<evidence type="ECO:0000313" key="3">
    <source>
        <dbReference type="EMBL" id="MBU3877709.1"/>
    </source>
</evidence>
<dbReference type="InterPro" id="IPR029751">
    <property type="entry name" value="Ribosomal_L25_dom"/>
</dbReference>
<dbReference type="GO" id="GO:0005840">
    <property type="term" value="C:ribosome"/>
    <property type="evidence" value="ECO:0007669"/>
    <property type="project" value="UniProtKB-KW"/>
</dbReference>
<reference evidence="3 4" key="1">
    <citation type="submission" date="2021-06" db="EMBL/GenBank/DDBJ databases">
        <title>Faecalicatena sp. nov. isolated from porcine feces.</title>
        <authorList>
            <person name="Oh B.S."/>
            <person name="Lee J.H."/>
        </authorList>
    </citation>
    <scope>NUCLEOTIDE SEQUENCE [LARGE SCALE GENOMIC DNA]</scope>
    <source>
        <strain evidence="3 4">AGMB00832</strain>
    </source>
</reference>
<dbReference type="PANTHER" id="PTHR33284:SF1">
    <property type="entry name" value="RIBOSOMAL PROTEIN L25_GLN-TRNA SYNTHETASE, ANTI-CODON-BINDING DOMAIN-CONTAINING PROTEIN"/>
    <property type="match status" value="1"/>
</dbReference>
<accession>A0ABS6D8B3</accession>
<dbReference type="InterPro" id="IPR001021">
    <property type="entry name" value="Ribosomal_bL25_long"/>
</dbReference>
<evidence type="ECO:0000259" key="1">
    <source>
        <dbReference type="Pfam" id="PF01386"/>
    </source>
</evidence>
<feature type="domain" description="Large ribosomal subunit protein bL25 beta" evidence="2">
    <location>
        <begin position="103"/>
        <end position="178"/>
    </location>
</feature>
<dbReference type="EMBL" id="JABACJ020000021">
    <property type="protein sequence ID" value="MBU3877709.1"/>
    <property type="molecule type" value="Genomic_DNA"/>
</dbReference>
<dbReference type="Proteomes" id="UP000723714">
    <property type="component" value="Unassembled WGS sequence"/>
</dbReference>
<dbReference type="NCBIfam" id="TIGR00731">
    <property type="entry name" value="bL25_bact_ctc"/>
    <property type="match status" value="1"/>
</dbReference>
<keyword evidence="3" id="KW-0687">Ribonucleoprotein</keyword>
<evidence type="ECO:0000313" key="4">
    <source>
        <dbReference type="Proteomes" id="UP000723714"/>
    </source>
</evidence>
<organism evidence="3 4">
    <name type="scientific">Faecalicatena faecalis</name>
    <dbReference type="NCBI Taxonomy" id="2726362"/>
    <lineage>
        <taxon>Bacteria</taxon>
        <taxon>Bacillati</taxon>
        <taxon>Bacillota</taxon>
        <taxon>Clostridia</taxon>
        <taxon>Lachnospirales</taxon>
        <taxon>Lachnospiraceae</taxon>
        <taxon>Faecalicatena</taxon>
    </lineage>
</organism>
<dbReference type="InterPro" id="IPR020930">
    <property type="entry name" value="Ribosomal_uL5_bac-type"/>
</dbReference>
<protein>
    <submittedName>
        <fullName evidence="3">50S ribosomal protein L25</fullName>
    </submittedName>
</protein>
<dbReference type="RefSeq" id="WP_216244327.1">
    <property type="nucleotide sequence ID" value="NZ_JABACJ020000021.1"/>
</dbReference>
<proteinExistence type="predicted"/>
<gene>
    <name evidence="3" type="ORF">HGO97_018045</name>
</gene>
<comment type="caution">
    <text evidence="3">The sequence shown here is derived from an EMBL/GenBank/DDBJ whole genome shotgun (WGS) entry which is preliminary data.</text>
</comment>
<keyword evidence="3" id="KW-0689">Ribosomal protein</keyword>
<evidence type="ECO:0000259" key="2">
    <source>
        <dbReference type="Pfam" id="PF14693"/>
    </source>
</evidence>
<feature type="domain" description="Large ribosomal subunit protein bL25 L25" evidence="1">
    <location>
        <begin position="4"/>
        <end position="89"/>
    </location>
</feature>
<name>A0ABS6D8B3_9FIRM</name>
<dbReference type="PANTHER" id="PTHR33284">
    <property type="entry name" value="RIBOSOMAL PROTEIN L25/GLN-TRNA SYNTHETASE, ANTI-CODON-BINDING DOMAIN-CONTAINING PROTEIN"/>
    <property type="match status" value="1"/>
</dbReference>